<dbReference type="Proteomes" id="UP001318040">
    <property type="component" value="Chromosome 45"/>
</dbReference>
<dbReference type="RefSeq" id="XP_032827184.1">
    <property type="nucleotide sequence ID" value="XM_032971293.1"/>
</dbReference>
<dbReference type="AlphaFoldDB" id="A0AAJ7U000"/>
<comment type="similarity">
    <text evidence="1">Belongs to the UPF0489 family.</text>
</comment>
<dbReference type="KEGG" id="pmrn:116952173"/>
<feature type="region of interest" description="Disordered" evidence="2">
    <location>
        <begin position="177"/>
        <end position="377"/>
    </location>
</feature>
<organism evidence="3 4">
    <name type="scientific">Petromyzon marinus</name>
    <name type="common">Sea lamprey</name>
    <dbReference type="NCBI Taxonomy" id="7757"/>
    <lineage>
        <taxon>Eukaryota</taxon>
        <taxon>Metazoa</taxon>
        <taxon>Chordata</taxon>
        <taxon>Craniata</taxon>
        <taxon>Vertebrata</taxon>
        <taxon>Cyclostomata</taxon>
        <taxon>Hyperoartia</taxon>
        <taxon>Petromyzontiformes</taxon>
        <taxon>Petromyzontidae</taxon>
        <taxon>Petromyzon</taxon>
    </lineage>
</organism>
<protein>
    <submittedName>
        <fullName evidence="4">UPF0489 protein C5orf22 homolog isoform X1</fullName>
    </submittedName>
</protein>
<dbReference type="Pfam" id="PF12640">
    <property type="entry name" value="UPF0489"/>
    <property type="match status" value="1"/>
</dbReference>
<gene>
    <name evidence="4" type="primary">C45H5orf22</name>
</gene>
<feature type="compositionally biased region" description="Polar residues" evidence="2">
    <location>
        <begin position="251"/>
        <end position="280"/>
    </location>
</feature>
<feature type="compositionally biased region" description="Basic and acidic residues" evidence="2">
    <location>
        <begin position="310"/>
        <end position="327"/>
    </location>
</feature>
<keyword evidence="3" id="KW-1185">Reference proteome</keyword>
<dbReference type="PANTHER" id="PTHR13225">
    <property type="entry name" value="MISEXPRESSION SUPPRESSOR OF RAS 6"/>
    <property type="match status" value="1"/>
</dbReference>
<proteinExistence type="inferred from homology"/>
<accession>A0AAJ7U000</accession>
<name>A0AAJ7U000_PETMA</name>
<sequence length="589" mass="64606">MAGPGLRAYAALPVWVVEEHNDVLPHIYRAMGSRHLPMEGLTLLHVDAHPDLLLPVSLPARTVHDPHTLFSELSIENWVLPAVFAGHVARVVWVRPPWARTMREGRHNFCVGRDPDNGTIRVSSTESYFLSDALYLPEGQLEDAKPVALEVVTLPLNADDAGTSTDVPAGRKRRLELEETESAAPPKAALVEPGVAQGQAASSVNYPEPRSRREEASGAHVEAGPSADRTSPGQQASTDKTSYRRERKPGQPTSSKQLTSPGQQMSCDKTSQKQQATPGRQSEPGHPTFPEQETSHEPATSPAQEISPVELRRSPKPETSTAEKDPSPTEETSPADRHLLPEGAPAGPTRGPVSPGVTTAVNGPRGQESCDADGAGHRWRGGVRAVALRLLKACPGDGATLILDIDLDFFSVKNPFRDIYSQAELALLHDLYAFSRPDTDTEEALVSAVRRRQQHLEELELAFVELSRDDGPESLEVLDNDPRWTSLVKLVKSLKSRLKERPDYEMVHQAGLTCDDQELPHHVSSQPELNALLLGLRDALCVLPPPTIVTMARSSLDDYCPPDQVEEIQERVLEMLEDLYGDLEVHMEY</sequence>
<evidence type="ECO:0000313" key="3">
    <source>
        <dbReference type="Proteomes" id="UP001318040"/>
    </source>
</evidence>
<dbReference type="CTD" id="116952173"/>
<dbReference type="InterPro" id="IPR024131">
    <property type="entry name" value="UPF0489"/>
</dbReference>
<feature type="compositionally biased region" description="Polar residues" evidence="2">
    <location>
        <begin position="228"/>
        <end position="240"/>
    </location>
</feature>
<reference evidence="4" key="1">
    <citation type="submission" date="2025-08" db="UniProtKB">
        <authorList>
            <consortium name="RefSeq"/>
        </authorList>
    </citation>
    <scope>IDENTIFICATION</scope>
    <source>
        <tissue evidence="4">Sperm</tissue>
    </source>
</reference>
<evidence type="ECO:0000256" key="1">
    <source>
        <dbReference type="ARBA" id="ARBA00007099"/>
    </source>
</evidence>
<evidence type="ECO:0000313" key="4">
    <source>
        <dbReference type="RefSeq" id="XP_032827184.1"/>
    </source>
</evidence>
<dbReference type="PANTHER" id="PTHR13225:SF3">
    <property type="entry name" value="UPF0489 PROTEIN C5ORF22"/>
    <property type="match status" value="1"/>
</dbReference>
<evidence type="ECO:0000256" key="2">
    <source>
        <dbReference type="SAM" id="MobiDB-lite"/>
    </source>
</evidence>